<proteinExistence type="inferred from homology"/>
<dbReference type="HAMAP" id="MF_01477">
    <property type="entry name" value="Iojap_RsfS"/>
    <property type="match status" value="1"/>
</dbReference>
<dbReference type="InterPro" id="IPR004394">
    <property type="entry name" value="Iojap/RsfS/C7orf30"/>
</dbReference>
<dbReference type="SUPFAM" id="SSF81301">
    <property type="entry name" value="Nucleotidyltransferase"/>
    <property type="match status" value="1"/>
</dbReference>
<comment type="subunit">
    <text evidence="2">Interacts with ribosomal protein uL14 (rplN).</text>
</comment>
<evidence type="ECO:0000313" key="4">
    <source>
        <dbReference type="Proteomes" id="UP000070467"/>
    </source>
</evidence>
<comment type="similarity">
    <text evidence="1 2">Belongs to the Iojap/RsfS family.</text>
</comment>
<dbReference type="PANTHER" id="PTHR21043:SF0">
    <property type="entry name" value="MITOCHONDRIAL ASSEMBLY OF RIBOSOMAL LARGE SUBUNIT PROTEIN 1"/>
    <property type="match status" value="1"/>
</dbReference>
<keyword evidence="2" id="KW-0963">Cytoplasm</keyword>
<keyword evidence="2" id="KW-0810">Translation regulation</keyword>
<organism evidence="3 4">
    <name type="scientific">Gemelliphila asaccharolytica</name>
    <dbReference type="NCBI Taxonomy" id="502393"/>
    <lineage>
        <taxon>Bacteria</taxon>
        <taxon>Bacillati</taxon>
        <taxon>Bacillota</taxon>
        <taxon>Bacilli</taxon>
        <taxon>Bacillales</taxon>
        <taxon>Gemellaceae</taxon>
        <taxon>Gemelliphila</taxon>
    </lineage>
</organism>
<dbReference type="NCBIfam" id="TIGR00090">
    <property type="entry name" value="rsfS_iojap_ybeB"/>
    <property type="match status" value="1"/>
</dbReference>
<evidence type="ECO:0000313" key="3">
    <source>
        <dbReference type="EMBL" id="KXB59009.1"/>
    </source>
</evidence>
<dbReference type="PANTHER" id="PTHR21043">
    <property type="entry name" value="IOJAP SUPERFAMILY ORTHOLOG"/>
    <property type="match status" value="1"/>
</dbReference>
<protein>
    <recommendedName>
        <fullName evidence="2">Ribosomal silencing factor RsfS</fullName>
    </recommendedName>
</protein>
<sequence length="112" mass="13081">MTVEKLLQIVVDSCDNKKASDIVVFDLEKSDFLYDYSVICHATTNRQVEAIAEEVKENAKENNYKIYNVEGLKESNWVLIDLGDVIVNVMTTKDRDYYKLDKFFEKYPLKEV</sequence>
<gene>
    <name evidence="2" type="primary">rsfS</name>
    <name evidence="3" type="ORF">HMPREF1871_00076</name>
</gene>
<keyword evidence="4" id="KW-1185">Reference proteome</keyword>
<dbReference type="EMBL" id="LSDB01000001">
    <property type="protein sequence ID" value="KXB59009.1"/>
    <property type="molecule type" value="Genomic_DNA"/>
</dbReference>
<comment type="subcellular location">
    <subcellularLocation>
        <location evidence="2">Cytoplasm</location>
    </subcellularLocation>
</comment>
<accession>A0ABR5TNK1</accession>
<comment type="caution">
    <text evidence="3">The sequence shown here is derived from an EMBL/GenBank/DDBJ whole genome shotgun (WGS) entry which is preliminary data.</text>
</comment>
<keyword evidence="2" id="KW-0678">Repressor</keyword>
<dbReference type="Gene3D" id="3.30.460.10">
    <property type="entry name" value="Beta Polymerase, domain 2"/>
    <property type="match status" value="1"/>
</dbReference>
<dbReference type="RefSeq" id="WP_066128432.1">
    <property type="nucleotide sequence ID" value="NZ_KQ959854.1"/>
</dbReference>
<dbReference type="Proteomes" id="UP000070467">
    <property type="component" value="Unassembled WGS sequence"/>
</dbReference>
<comment type="function">
    <text evidence="2">Functions as a ribosomal silencing factor. Interacts with ribosomal protein uL14 (rplN), blocking formation of intersubunit bridge B8. Prevents association of the 30S and 50S ribosomal subunits and the formation of functional ribosomes, thus repressing translation.</text>
</comment>
<reference evidence="3 4" key="1">
    <citation type="submission" date="2016-01" db="EMBL/GenBank/DDBJ databases">
        <authorList>
            <person name="Mitreva M."/>
            <person name="Pepin K.H."/>
            <person name="Mihindukulasuriya K.A."/>
            <person name="Fulton R."/>
            <person name="Fronick C."/>
            <person name="O'Laughlin M."/>
            <person name="Miner T."/>
            <person name="Herter B."/>
            <person name="Rosa B.A."/>
            <person name="Cordes M."/>
            <person name="Tomlinson C."/>
            <person name="Wollam A."/>
            <person name="Palsikar V.B."/>
            <person name="Mardis E.R."/>
            <person name="Wilson R.K."/>
        </authorList>
    </citation>
    <scope>NUCLEOTIDE SEQUENCE [LARGE SCALE GENOMIC DNA]</scope>
    <source>
        <strain evidence="3 4">KA00071</strain>
    </source>
</reference>
<dbReference type="InterPro" id="IPR043519">
    <property type="entry name" value="NT_sf"/>
</dbReference>
<evidence type="ECO:0000256" key="1">
    <source>
        <dbReference type="ARBA" id="ARBA00010574"/>
    </source>
</evidence>
<evidence type="ECO:0000256" key="2">
    <source>
        <dbReference type="HAMAP-Rule" id="MF_01477"/>
    </source>
</evidence>
<dbReference type="Pfam" id="PF02410">
    <property type="entry name" value="RsfS"/>
    <property type="match status" value="1"/>
</dbReference>
<name>A0ABR5TNK1_9BACL</name>